<sequence length="432" mass="47585">MLSLLSRLSLALAVLAEGFLIEVGAALHPISTISAAGVAGGQVACEAVPGDLPRSWLPVHDVLVFRGGDGGGGIQSFNGKTLSTPKGTVYLIYRLSPITLTARSDPAGSGTHPASHRALLDQHYKTYPTAVGLDYSFSDADGTVMFNWDTHGGDGFAPADAHLAAPPPDDAESRLSAHECVRVPDQFLLADDDKIHKFWMYLAIGNQWRIKYALSDIAWNWPRPLDRSCADAVTNGLEYEVGLLNVSGAPVPGDFYYWGGSMAAQACLALIAWVAMILVEKVVNYLEASFEHWFQPSSLTLPAYETGRGGIINKAGYNSTWVDFGNGYYNDHHFDYGYFLNVAAVIARHDSTWLSQHREYINLFARYYMPVNFCQLWLLSPFSFVCSEILSTRHLDPRADEDDRRDDAYPEPGMRRLVSMGNVMEFQAGARM</sequence>
<dbReference type="PROSITE" id="PS52008">
    <property type="entry name" value="GH81"/>
    <property type="match status" value="1"/>
</dbReference>
<dbReference type="PANTHER" id="PTHR31983">
    <property type="entry name" value="ENDO-1,3(4)-BETA-GLUCANASE 1"/>
    <property type="match status" value="1"/>
</dbReference>
<dbReference type="Pfam" id="PF17652">
    <property type="entry name" value="Glyco_hydro81C"/>
    <property type="match status" value="1"/>
</dbReference>
<name>A0A545UTQ5_9HYPO</name>
<gene>
    <name evidence="11" type="ORF">IF1G_08777</name>
</gene>
<organism evidence="11 12">
    <name type="scientific">Cordyceps javanica</name>
    <dbReference type="NCBI Taxonomy" id="43265"/>
    <lineage>
        <taxon>Eukaryota</taxon>
        <taxon>Fungi</taxon>
        <taxon>Dikarya</taxon>
        <taxon>Ascomycota</taxon>
        <taxon>Pezizomycotina</taxon>
        <taxon>Sordariomycetes</taxon>
        <taxon>Hypocreomycetidae</taxon>
        <taxon>Hypocreales</taxon>
        <taxon>Cordycipitaceae</taxon>
        <taxon>Cordyceps</taxon>
    </lineage>
</organism>
<dbReference type="GO" id="GO:0052861">
    <property type="term" value="F:endo-1,3(4)-beta-glucanase activity"/>
    <property type="evidence" value="ECO:0007669"/>
    <property type="project" value="InterPro"/>
</dbReference>
<dbReference type="InterPro" id="IPR005200">
    <property type="entry name" value="Endo-beta-glucanase"/>
</dbReference>
<dbReference type="PANTHER" id="PTHR31983:SF0">
    <property type="entry name" value="GLUCAN ENDO-1,3-BETA-D-GLUCOSIDASE 2"/>
    <property type="match status" value="1"/>
</dbReference>
<dbReference type="STRING" id="43265.A0A545UTQ5"/>
<comment type="catalytic activity">
    <reaction evidence="1">
        <text>Hydrolysis of (1-&gt;3)-beta-D-glucosidic linkages in (1-&gt;3)-beta-D-glucans.</text>
        <dbReference type="EC" id="3.2.1.39"/>
    </reaction>
</comment>
<evidence type="ECO:0000313" key="11">
    <source>
        <dbReference type="EMBL" id="TQV92853.1"/>
    </source>
</evidence>
<dbReference type="GO" id="GO:0000272">
    <property type="term" value="P:polysaccharide catabolic process"/>
    <property type="evidence" value="ECO:0007669"/>
    <property type="project" value="UniProtKB-KW"/>
</dbReference>
<feature type="chain" id="PRO_5022211087" description="glucan endo-1,3-beta-D-glucosidase" evidence="9">
    <location>
        <begin position="27"/>
        <end position="432"/>
    </location>
</feature>
<accession>A0A545UTQ5</accession>
<keyword evidence="8" id="KW-0624">Polysaccharide degradation</keyword>
<evidence type="ECO:0000256" key="7">
    <source>
        <dbReference type="ARBA" id="ARBA00023316"/>
    </source>
</evidence>
<evidence type="ECO:0000256" key="6">
    <source>
        <dbReference type="ARBA" id="ARBA00023295"/>
    </source>
</evidence>
<evidence type="ECO:0000256" key="3">
    <source>
        <dbReference type="ARBA" id="ARBA00012780"/>
    </source>
</evidence>
<evidence type="ECO:0000256" key="9">
    <source>
        <dbReference type="SAM" id="SignalP"/>
    </source>
</evidence>
<reference evidence="11 12" key="1">
    <citation type="journal article" date="2019" name="Appl. Microbiol. Biotechnol.">
        <title>Genome sequence of Isaria javanica and comparative genome analysis insights into family S53 peptidase evolution in fungal entomopathogens.</title>
        <authorList>
            <person name="Lin R."/>
            <person name="Zhang X."/>
            <person name="Xin B."/>
            <person name="Zou M."/>
            <person name="Gao Y."/>
            <person name="Qin F."/>
            <person name="Hu Q."/>
            <person name="Xie B."/>
            <person name="Cheng X."/>
        </authorList>
    </citation>
    <scope>NUCLEOTIDE SEQUENCE [LARGE SCALE GENOMIC DNA]</scope>
    <source>
        <strain evidence="11 12">IJ1G</strain>
    </source>
</reference>
<feature type="domain" description="Glycosyl hydrolase family 81 C-terminal" evidence="10">
    <location>
        <begin position="255"/>
        <end position="369"/>
    </location>
</feature>
<keyword evidence="9" id="KW-0732">Signal</keyword>
<dbReference type="GO" id="GO:0071555">
    <property type="term" value="P:cell wall organization"/>
    <property type="evidence" value="ECO:0007669"/>
    <property type="project" value="UniProtKB-KW"/>
</dbReference>
<evidence type="ECO:0000256" key="4">
    <source>
        <dbReference type="ARBA" id="ARBA00022801"/>
    </source>
</evidence>
<evidence type="ECO:0000256" key="8">
    <source>
        <dbReference type="ARBA" id="ARBA00023326"/>
    </source>
</evidence>
<dbReference type="Proteomes" id="UP000315783">
    <property type="component" value="Unassembled WGS sequence"/>
</dbReference>
<keyword evidence="6" id="KW-0326">Glycosidase</keyword>
<proteinExistence type="inferred from homology"/>
<keyword evidence="5" id="KW-0119">Carbohydrate metabolism</keyword>
<dbReference type="EC" id="3.2.1.39" evidence="3"/>
<keyword evidence="12" id="KW-1185">Reference proteome</keyword>
<dbReference type="AlphaFoldDB" id="A0A545UTQ5"/>
<dbReference type="GO" id="GO:0042973">
    <property type="term" value="F:glucan endo-1,3-beta-D-glucosidase activity"/>
    <property type="evidence" value="ECO:0007669"/>
    <property type="project" value="UniProtKB-EC"/>
</dbReference>
<evidence type="ECO:0000256" key="5">
    <source>
        <dbReference type="ARBA" id="ARBA00023277"/>
    </source>
</evidence>
<evidence type="ECO:0000256" key="2">
    <source>
        <dbReference type="ARBA" id="ARBA00010730"/>
    </source>
</evidence>
<comment type="similarity">
    <text evidence="2">Belongs to the glycosyl hydrolase 81 family.</text>
</comment>
<comment type="caution">
    <text evidence="11">The sequence shown here is derived from an EMBL/GenBank/DDBJ whole genome shotgun (WGS) entry which is preliminary data.</text>
</comment>
<evidence type="ECO:0000259" key="10">
    <source>
        <dbReference type="Pfam" id="PF17652"/>
    </source>
</evidence>
<feature type="signal peptide" evidence="9">
    <location>
        <begin position="1"/>
        <end position="26"/>
    </location>
</feature>
<dbReference type="OrthoDB" id="4473401at2759"/>
<evidence type="ECO:0000256" key="1">
    <source>
        <dbReference type="ARBA" id="ARBA00000382"/>
    </source>
</evidence>
<keyword evidence="7" id="KW-0961">Cell wall biogenesis/degradation</keyword>
<dbReference type="InterPro" id="IPR040720">
    <property type="entry name" value="GH81_C"/>
</dbReference>
<evidence type="ECO:0000313" key="12">
    <source>
        <dbReference type="Proteomes" id="UP000315783"/>
    </source>
</evidence>
<protein>
    <recommendedName>
        <fullName evidence="3">glucan endo-1,3-beta-D-glucosidase</fullName>
        <ecNumber evidence="3">3.2.1.39</ecNumber>
    </recommendedName>
</protein>
<keyword evidence="4 11" id="KW-0378">Hydrolase</keyword>
<dbReference type="EMBL" id="SPUK01000014">
    <property type="protein sequence ID" value="TQV92853.1"/>
    <property type="molecule type" value="Genomic_DNA"/>
</dbReference>